<evidence type="ECO:0000313" key="2">
    <source>
        <dbReference type="EMBL" id="EFN74261.1"/>
    </source>
</evidence>
<evidence type="ECO:0000256" key="1">
    <source>
        <dbReference type="SAM" id="MobiDB-lite"/>
    </source>
</evidence>
<dbReference type="AlphaFoldDB" id="E1ZX28"/>
<dbReference type="InParanoid" id="E1ZX28"/>
<feature type="compositionally biased region" description="Low complexity" evidence="1">
    <location>
        <begin position="148"/>
        <end position="163"/>
    </location>
</feature>
<organism evidence="3">
    <name type="scientific">Camponotus floridanus</name>
    <name type="common">Florida carpenter ant</name>
    <dbReference type="NCBI Taxonomy" id="104421"/>
    <lineage>
        <taxon>Eukaryota</taxon>
        <taxon>Metazoa</taxon>
        <taxon>Ecdysozoa</taxon>
        <taxon>Arthropoda</taxon>
        <taxon>Hexapoda</taxon>
        <taxon>Insecta</taxon>
        <taxon>Pterygota</taxon>
        <taxon>Neoptera</taxon>
        <taxon>Endopterygota</taxon>
        <taxon>Hymenoptera</taxon>
        <taxon>Apocrita</taxon>
        <taxon>Aculeata</taxon>
        <taxon>Formicoidea</taxon>
        <taxon>Formicidae</taxon>
        <taxon>Formicinae</taxon>
        <taxon>Camponotus</taxon>
    </lineage>
</organism>
<sequence>MEIRQPRTALMYAANMMIDMIYISRLGFFRKYVIVYAKLRNDFKPHNLERSFLVKKLGNKRGLKAVPESMFVLCQRPNGRPYFTLVSLQTDFVKLHIAAFRVMPDVNKTFVSVTSITIAPDRYVQRGNVYTSLSVKINAEGRTGTRGASEAFSSSSKETTTSDSVHRSKLYI</sequence>
<accession>E1ZX28</accession>
<dbReference type="EMBL" id="GL434970">
    <property type="protein sequence ID" value="EFN74261.1"/>
    <property type="molecule type" value="Genomic_DNA"/>
</dbReference>
<feature type="region of interest" description="Disordered" evidence="1">
    <location>
        <begin position="145"/>
        <end position="172"/>
    </location>
</feature>
<protein>
    <submittedName>
        <fullName evidence="2">Uncharacterized protein</fullName>
    </submittedName>
</protein>
<name>E1ZX28_CAMFO</name>
<evidence type="ECO:0000313" key="3">
    <source>
        <dbReference type="Proteomes" id="UP000000311"/>
    </source>
</evidence>
<gene>
    <name evidence="2" type="ORF">EAG_04264</name>
</gene>
<keyword evidence="3" id="KW-1185">Reference proteome</keyword>
<proteinExistence type="predicted"/>
<dbReference type="Proteomes" id="UP000000311">
    <property type="component" value="Unassembled WGS sequence"/>
</dbReference>
<reference evidence="2 3" key="1">
    <citation type="journal article" date="2010" name="Science">
        <title>Genomic comparison of the ants Camponotus floridanus and Harpegnathos saltator.</title>
        <authorList>
            <person name="Bonasio R."/>
            <person name="Zhang G."/>
            <person name="Ye C."/>
            <person name="Mutti N.S."/>
            <person name="Fang X."/>
            <person name="Qin N."/>
            <person name="Donahue G."/>
            <person name="Yang P."/>
            <person name="Li Q."/>
            <person name="Li C."/>
            <person name="Zhang P."/>
            <person name="Huang Z."/>
            <person name="Berger S.L."/>
            <person name="Reinberg D."/>
            <person name="Wang J."/>
            <person name="Liebig J."/>
        </authorList>
    </citation>
    <scope>NUCLEOTIDE SEQUENCE [LARGE SCALE GENOMIC DNA]</scope>
    <source>
        <strain evidence="3">C129</strain>
    </source>
</reference>